<protein>
    <submittedName>
        <fullName evidence="1">Uncharacterized protein</fullName>
    </submittedName>
</protein>
<dbReference type="EMBL" id="CP122634">
    <property type="protein sequence ID" value="WHI01135.1"/>
    <property type="molecule type" value="Genomic_DNA"/>
</dbReference>
<accession>A0AAF0HJC2</accession>
<dbReference type="RefSeq" id="WP_000613840.1">
    <property type="nucleotide sequence ID" value="NZ_BDPZ01000046.1"/>
</dbReference>
<gene>
    <name evidence="1" type="ORF">QDW62_21030</name>
</gene>
<evidence type="ECO:0000313" key="1">
    <source>
        <dbReference type="EMBL" id="WHI01135.1"/>
    </source>
</evidence>
<proteinExistence type="predicted"/>
<name>A0AAF0HJC2_ECOLX</name>
<organism evidence="1 2">
    <name type="scientific">Escherichia coli</name>
    <dbReference type="NCBI Taxonomy" id="562"/>
    <lineage>
        <taxon>Bacteria</taxon>
        <taxon>Pseudomonadati</taxon>
        <taxon>Pseudomonadota</taxon>
        <taxon>Gammaproteobacteria</taxon>
        <taxon>Enterobacterales</taxon>
        <taxon>Enterobacteriaceae</taxon>
        <taxon>Escherichia</taxon>
    </lineage>
</organism>
<reference evidence="1" key="1">
    <citation type="journal article" date="2023" name="Front. Microbiol.">
        <title>Virotyping and genetic antimicrobial susceptibility testing of porcine ETEC/STEC strains and associated plasmid types.</title>
        <authorList>
            <person name="Vereecke N."/>
            <person name="Van Hoorde S."/>
            <person name="Sperling D."/>
            <person name="Theuns S."/>
            <person name="Devriendt B."/>
            <person name="Cox E."/>
        </authorList>
    </citation>
    <scope>NUCLEOTIDE SEQUENCE</scope>
    <source>
        <strain evidence="1">ETEC4085</strain>
    </source>
</reference>
<sequence length="189" mass="21867">MIQDLLIEAISHDRMHKKLNELNCYFYNRKHETQIRDELVVILNQISTLTALSEHPKLGIGAVDISLYNQSILTSEHNGNVATIEIKHHYPKDLLYRQVQEDIISDISRVIVSPTTHFIHIIQQRTRINTPSFGQVKFLERDASDISTYVKCLEELSSFPSIFHKKSICIEVLGEIMSTYTFNVYSFDN</sequence>
<dbReference type="Proteomes" id="UP001179946">
    <property type="component" value="Chromosome"/>
</dbReference>
<dbReference type="AlphaFoldDB" id="A0AAF0HJC2"/>
<evidence type="ECO:0000313" key="2">
    <source>
        <dbReference type="Proteomes" id="UP001179946"/>
    </source>
</evidence>